<dbReference type="Pfam" id="PF19955">
    <property type="entry name" value="EAD1"/>
    <property type="match status" value="1"/>
</dbReference>
<accession>A0A0S4QNY2</accession>
<keyword evidence="3" id="KW-1185">Reference proteome</keyword>
<protein>
    <recommendedName>
        <fullName evidence="1">Effector-associated domain-containing protein</fullName>
    </recommendedName>
</protein>
<gene>
    <name evidence="2" type="ORF">Ga0074812_11257</name>
</gene>
<dbReference type="Proteomes" id="UP000198802">
    <property type="component" value="Unassembled WGS sequence"/>
</dbReference>
<proteinExistence type="predicted"/>
<dbReference type="InterPro" id="IPR045430">
    <property type="entry name" value="EAD1"/>
</dbReference>
<evidence type="ECO:0000259" key="1">
    <source>
        <dbReference type="Pfam" id="PF19955"/>
    </source>
</evidence>
<evidence type="ECO:0000313" key="3">
    <source>
        <dbReference type="Proteomes" id="UP000198802"/>
    </source>
</evidence>
<organism evidence="2 3">
    <name type="scientific">Parafrankia irregularis</name>
    <dbReference type="NCBI Taxonomy" id="795642"/>
    <lineage>
        <taxon>Bacteria</taxon>
        <taxon>Bacillati</taxon>
        <taxon>Actinomycetota</taxon>
        <taxon>Actinomycetes</taxon>
        <taxon>Frankiales</taxon>
        <taxon>Frankiaceae</taxon>
        <taxon>Parafrankia</taxon>
    </lineage>
</organism>
<sequence>MDLDVDRLEKLTFPQLRPFFEGLKDAYPGRPQLDRFLRFNLDKRVGDYAGDSVPDILMAVLVEAKAKGWLSRLVAEASQEAPDDRHPLRIFARQFERHPQAPESPRMGGGADSGGRAFVPAIDRHFNSTFFDLASVDDVVLTAVDTGAPVLAFASTYAEDMYLDKLQVRIEGLVSNEVARKTPINLREDIRPPELWADELCGHRDELTWRDLSFRVHVDGVERGRGDRIPAAIEVFWDRVRSDFVAGPRQLVLLFVSRVGMALPDDIIVLDPPRFTSSDVRKWAHDAVSRLAETHGWPLALRWAWQEHLCRRAALGLPDSDVLDVRALYSAIDQSVDELHRDQAAFRGWLEGTG</sequence>
<feature type="domain" description="Effector-associated" evidence="1">
    <location>
        <begin position="10"/>
        <end position="94"/>
    </location>
</feature>
<dbReference type="AlphaFoldDB" id="A0A0S4QNY2"/>
<name>A0A0S4QNY2_9ACTN</name>
<reference evidence="3" key="1">
    <citation type="submission" date="2015-11" db="EMBL/GenBank/DDBJ databases">
        <authorList>
            <person name="Varghese N."/>
        </authorList>
    </citation>
    <scope>NUCLEOTIDE SEQUENCE [LARGE SCALE GENOMIC DNA]</scope>
    <source>
        <strain evidence="3">DSM 45899</strain>
    </source>
</reference>
<evidence type="ECO:0000313" key="2">
    <source>
        <dbReference type="EMBL" id="CUU57397.1"/>
    </source>
</evidence>
<dbReference type="EMBL" id="FAOZ01000012">
    <property type="protein sequence ID" value="CUU57397.1"/>
    <property type="molecule type" value="Genomic_DNA"/>
</dbReference>